<comment type="similarity">
    <text evidence="1">Belongs to the UPF0489 family.</text>
</comment>
<accession>A0AAE1G5H4</accession>
<gene>
    <name evidence="2" type="ORF">Pcinc_012121</name>
</gene>
<reference evidence="2" key="1">
    <citation type="submission" date="2023-10" db="EMBL/GenBank/DDBJ databases">
        <title>Genome assemblies of two species of porcelain crab, Petrolisthes cinctipes and Petrolisthes manimaculis (Anomura: Porcellanidae).</title>
        <authorList>
            <person name="Angst P."/>
        </authorList>
    </citation>
    <scope>NUCLEOTIDE SEQUENCE</scope>
    <source>
        <strain evidence="2">PB745_01</strain>
        <tissue evidence="2">Gill</tissue>
    </source>
</reference>
<dbReference type="PANTHER" id="PTHR13225:SF3">
    <property type="entry name" value="UPF0489 PROTEIN C5ORF22"/>
    <property type="match status" value="1"/>
</dbReference>
<dbReference type="EMBL" id="JAWQEG010000975">
    <property type="protein sequence ID" value="KAK3883578.1"/>
    <property type="molecule type" value="Genomic_DNA"/>
</dbReference>
<dbReference type="AlphaFoldDB" id="A0AAE1G5H4"/>
<evidence type="ECO:0000256" key="1">
    <source>
        <dbReference type="ARBA" id="ARBA00007099"/>
    </source>
</evidence>
<name>A0AAE1G5H4_PETCI</name>
<evidence type="ECO:0000313" key="3">
    <source>
        <dbReference type="Proteomes" id="UP001286313"/>
    </source>
</evidence>
<dbReference type="Pfam" id="PF12640">
    <property type="entry name" value="UPF0489"/>
    <property type="match status" value="1"/>
</dbReference>
<comment type="caution">
    <text evidence="2">The sequence shown here is derived from an EMBL/GenBank/DDBJ whole genome shotgun (WGS) entry which is preliminary data.</text>
</comment>
<dbReference type="InterPro" id="IPR024131">
    <property type="entry name" value="UPF0489"/>
</dbReference>
<protein>
    <submittedName>
        <fullName evidence="2">Uncharacterized protein</fullName>
    </submittedName>
</protein>
<keyword evidence="3" id="KW-1185">Reference proteome</keyword>
<organism evidence="2 3">
    <name type="scientific">Petrolisthes cinctipes</name>
    <name type="common">Flat porcelain crab</name>
    <dbReference type="NCBI Taxonomy" id="88211"/>
    <lineage>
        <taxon>Eukaryota</taxon>
        <taxon>Metazoa</taxon>
        <taxon>Ecdysozoa</taxon>
        <taxon>Arthropoda</taxon>
        <taxon>Crustacea</taxon>
        <taxon>Multicrustacea</taxon>
        <taxon>Malacostraca</taxon>
        <taxon>Eumalacostraca</taxon>
        <taxon>Eucarida</taxon>
        <taxon>Decapoda</taxon>
        <taxon>Pleocyemata</taxon>
        <taxon>Anomura</taxon>
        <taxon>Galatheoidea</taxon>
        <taxon>Porcellanidae</taxon>
        <taxon>Petrolisthes</taxon>
    </lineage>
</organism>
<proteinExistence type="inferred from homology"/>
<dbReference type="Proteomes" id="UP001286313">
    <property type="component" value="Unassembled WGS sequence"/>
</dbReference>
<evidence type="ECO:0000313" key="2">
    <source>
        <dbReference type="EMBL" id="KAK3883578.1"/>
    </source>
</evidence>
<sequence>MNLNSNGPLKSQKKLSSGIVLTVSFDESLFYFSSILWDIRYSTCNMTTIKKYKTLPVHIVEDHNDALYHILRAVGSKHLPFSGNLLIHFDSHPDLLIPTDLKASEVFDVPEMLEKLSIENWILVAVYAGQISTIVWIKPEWSNQIEDGSYKFLIGKQKGTDNIRLSSSVLYFVGEMLYCKESELENTKEVNLRVVTLKESLAMTLSQDLQQFIEEHSGFYILDVDLDFFSTMNPFVSMYKQVNMYSRLQQIYCFDYTDTDDEESLRTQVQKRYHQITALKDIFNTVQELQDPEVIGRKVASVCETIGDRKEGGESIMQQGKEKRENKEEKIMAQQETREIITYLEKEVRENLAELIQDLSRVYGEKVDWGLVHDAGCTWDDERHQLPHHVSTQEEMDSLIEKFGHLVTGLPVPPTLVTVARSSLDDYCPPHQVDGLQEAVCQILHRAYSIECKKHYEEENN</sequence>
<dbReference type="PANTHER" id="PTHR13225">
    <property type="entry name" value="MISEXPRESSION SUPPRESSOR OF RAS 6"/>
    <property type="match status" value="1"/>
</dbReference>